<name>A0ABX7G8F2_9GAMM</name>
<gene>
    <name evidence="1" type="ORF">JQC75_09035</name>
</gene>
<evidence type="ECO:0000313" key="1">
    <source>
        <dbReference type="EMBL" id="QRH03493.1"/>
    </source>
</evidence>
<dbReference type="EMBL" id="CP069213">
    <property type="protein sequence ID" value="QRH03493.1"/>
    <property type="molecule type" value="Genomic_DNA"/>
</dbReference>
<organism evidence="1 2">
    <name type="scientific">Shewanella litorisediminis</name>
    <dbReference type="NCBI Taxonomy" id="1173586"/>
    <lineage>
        <taxon>Bacteria</taxon>
        <taxon>Pseudomonadati</taxon>
        <taxon>Pseudomonadota</taxon>
        <taxon>Gammaproteobacteria</taxon>
        <taxon>Alteromonadales</taxon>
        <taxon>Shewanellaceae</taxon>
        <taxon>Shewanella</taxon>
    </lineage>
</organism>
<keyword evidence="2" id="KW-1185">Reference proteome</keyword>
<evidence type="ECO:0000313" key="2">
    <source>
        <dbReference type="Proteomes" id="UP000596252"/>
    </source>
</evidence>
<accession>A0ABX7G8F2</accession>
<sequence>MLFALIFLSGCDQNQISPQRAMKEQGLCDFHAGECQHSIGENIITLSLSPASAPSEKPLKFKLKSTQKIEITSSRIEGRDMFMGVIPLKWQQTDENTFNATAVYGSCSSDYMVWRLWLSVTTEAGLPQQIWFDFLADNG</sequence>
<proteinExistence type="predicted"/>
<protein>
    <recommendedName>
        <fullName evidence="3">Lipoprotein</fullName>
    </recommendedName>
</protein>
<evidence type="ECO:0008006" key="3">
    <source>
        <dbReference type="Google" id="ProtNLM"/>
    </source>
</evidence>
<reference evidence="1 2" key="1">
    <citation type="journal article" date="2012" name="Antonie Van Leeuwenhoek">
        <title>Shewanella litorisediminis sp. nov., a gammaproteobacterium isolated from a tidal flat sediment.</title>
        <authorList>
            <person name="Lee M.H."/>
            <person name="Yoon J.H."/>
        </authorList>
    </citation>
    <scope>NUCLEOTIDE SEQUENCE [LARGE SCALE GENOMIC DNA]</scope>
    <source>
        <strain evidence="1 2">SMK1-12</strain>
    </source>
</reference>
<dbReference type="Proteomes" id="UP000596252">
    <property type="component" value="Chromosome"/>
</dbReference>
<dbReference type="RefSeq" id="WP_203327040.1">
    <property type="nucleotide sequence ID" value="NZ_CP069213.1"/>
</dbReference>